<dbReference type="Proteomes" id="UP001165306">
    <property type="component" value="Unassembled WGS sequence"/>
</dbReference>
<accession>A0AA42BA28</accession>
<proteinExistence type="predicted"/>
<evidence type="ECO:0000313" key="1">
    <source>
        <dbReference type="EMBL" id="MCM8748019.1"/>
    </source>
</evidence>
<evidence type="ECO:0000313" key="2">
    <source>
        <dbReference type="Proteomes" id="UP001165306"/>
    </source>
</evidence>
<reference evidence="1" key="1">
    <citation type="submission" date="2022-06" db="EMBL/GenBank/DDBJ databases">
        <title>CFH 74404 Thermomicrobiaceae sp.</title>
        <authorList>
            <person name="Ming H."/>
            <person name="Li W.-J."/>
            <person name="Zhao Z."/>
        </authorList>
    </citation>
    <scope>NUCLEOTIDE SEQUENCE</scope>
    <source>
        <strain evidence="1">CFH 74404</strain>
    </source>
</reference>
<name>A0AA42BA28_9BACT</name>
<evidence type="ECO:0008006" key="3">
    <source>
        <dbReference type="Google" id="ProtNLM"/>
    </source>
</evidence>
<sequence length="86" mass="9264">MDRLFLDATVRISDRRADPAEYPEVAASGLPEEDMLILRVAVAAGCTHLTTGDRQHFGHRFGTTVVGVIALRPAGHLARRARGQAG</sequence>
<dbReference type="EMBL" id="JAMSLR010000001">
    <property type="protein sequence ID" value="MCM8748019.1"/>
    <property type="molecule type" value="Genomic_DNA"/>
</dbReference>
<gene>
    <name evidence="1" type="ORF">NET02_02540</name>
</gene>
<dbReference type="AlphaFoldDB" id="A0AA42BA28"/>
<comment type="caution">
    <text evidence="1">The sequence shown here is derived from an EMBL/GenBank/DDBJ whole genome shotgun (WGS) entry which is preliminary data.</text>
</comment>
<keyword evidence="2" id="KW-1185">Reference proteome</keyword>
<organism evidence="1 2">
    <name type="scientific">Thermalbibacter longus</name>
    <dbReference type="NCBI Taxonomy" id="2951981"/>
    <lineage>
        <taxon>Bacteria</taxon>
        <taxon>Pseudomonadati</taxon>
        <taxon>Thermomicrobiota</taxon>
        <taxon>Thermomicrobia</taxon>
        <taxon>Thermomicrobiales</taxon>
        <taxon>Thermomicrobiaceae</taxon>
        <taxon>Thermalbibacter</taxon>
    </lineage>
</organism>
<protein>
    <recommendedName>
        <fullName evidence="3">PIN domain-containing protein</fullName>
    </recommendedName>
</protein>
<dbReference type="RefSeq" id="WP_284055798.1">
    <property type="nucleotide sequence ID" value="NZ_JAMSLR010000001.1"/>
</dbReference>